<feature type="domain" description="DUF4440" evidence="1">
    <location>
        <begin position="9"/>
        <end position="118"/>
    </location>
</feature>
<dbReference type="SUPFAM" id="SSF54427">
    <property type="entry name" value="NTF2-like"/>
    <property type="match status" value="1"/>
</dbReference>
<dbReference type="InterPro" id="IPR032710">
    <property type="entry name" value="NTF2-like_dom_sf"/>
</dbReference>
<dbReference type="RefSeq" id="WP_184841012.1">
    <property type="nucleotide sequence ID" value="NZ_BAAAVN010000002.1"/>
</dbReference>
<comment type="caution">
    <text evidence="2">The sequence shown here is derived from an EMBL/GenBank/DDBJ whole genome shotgun (WGS) entry which is preliminary data.</text>
</comment>
<dbReference type="EMBL" id="JACHNF010000001">
    <property type="protein sequence ID" value="MBB5983197.1"/>
    <property type="molecule type" value="Genomic_DNA"/>
</dbReference>
<evidence type="ECO:0000313" key="2">
    <source>
        <dbReference type="EMBL" id="MBB5983197.1"/>
    </source>
</evidence>
<dbReference type="NCBIfam" id="TIGR02246">
    <property type="entry name" value="SgcJ/EcaC family oxidoreductase"/>
    <property type="match status" value="1"/>
</dbReference>
<accession>A0A841E494</accession>
<evidence type="ECO:0000313" key="3">
    <source>
        <dbReference type="Proteomes" id="UP000558997"/>
    </source>
</evidence>
<name>A0A841E494_9ACTN</name>
<reference evidence="2 3" key="1">
    <citation type="submission" date="2020-08" db="EMBL/GenBank/DDBJ databases">
        <title>Sequencing the genomes of 1000 actinobacteria strains.</title>
        <authorList>
            <person name="Klenk H.-P."/>
        </authorList>
    </citation>
    <scope>NUCLEOTIDE SEQUENCE [LARGE SCALE GENOMIC DNA]</scope>
    <source>
        <strain evidence="2 3">DSM 17294</strain>
    </source>
</reference>
<dbReference type="AlphaFoldDB" id="A0A841E494"/>
<evidence type="ECO:0000259" key="1">
    <source>
        <dbReference type="Pfam" id="PF14534"/>
    </source>
</evidence>
<organism evidence="2 3">
    <name type="scientific">Kribbella solani</name>
    <dbReference type="NCBI Taxonomy" id="236067"/>
    <lineage>
        <taxon>Bacteria</taxon>
        <taxon>Bacillati</taxon>
        <taxon>Actinomycetota</taxon>
        <taxon>Actinomycetes</taxon>
        <taxon>Propionibacteriales</taxon>
        <taxon>Kribbellaceae</taxon>
        <taxon>Kribbella</taxon>
    </lineage>
</organism>
<dbReference type="InterPro" id="IPR011944">
    <property type="entry name" value="Steroid_delta5-4_isomerase"/>
</dbReference>
<proteinExistence type="predicted"/>
<dbReference type="Gene3D" id="3.10.450.50">
    <property type="match status" value="1"/>
</dbReference>
<gene>
    <name evidence="2" type="ORF">HDA44_006538</name>
</gene>
<sequence length="145" mass="16303">MQVAAETRVLAVLDRLTKAWDRGDAEAYGREFCADASYVTFVGTVYRGRDDLVAGHAALFGKFLKDTRMFSELVELHVHGERTAVVVTRGEVGKKRPARLAKVQTLTLVLEDDGEWRVASFQNTKHHRLMEAVQFWMLPASVPRG</sequence>
<dbReference type="Pfam" id="PF14534">
    <property type="entry name" value="DUF4440"/>
    <property type="match status" value="1"/>
</dbReference>
<protein>
    <submittedName>
        <fullName evidence="2">Uncharacterized protein (TIGR02246 family)</fullName>
    </submittedName>
</protein>
<dbReference type="InterPro" id="IPR027843">
    <property type="entry name" value="DUF4440"/>
</dbReference>
<keyword evidence="3" id="KW-1185">Reference proteome</keyword>
<dbReference type="Proteomes" id="UP000558997">
    <property type="component" value="Unassembled WGS sequence"/>
</dbReference>